<comment type="subcellular location">
    <subcellularLocation>
        <location evidence="11">Cytoplasm</location>
    </subcellularLocation>
</comment>
<sequence>MPETGGVIRIWADGACEGNPGPGGWGTIVEINGVRQELSGGKAKTTNNVMEMTGALEGLKACPRGAKVELTSDSQYVVKGMTEWIRGWIKKGWRKADGQPVANRELWEALLEEVESRQVKWLWVKGHAGHPENERCDELAREAVPGASQRSF</sequence>
<dbReference type="FunFam" id="3.30.420.10:FF:000089">
    <property type="entry name" value="Ribonuclease H"/>
    <property type="match status" value="1"/>
</dbReference>
<dbReference type="EMBL" id="MFNE01000012">
    <property type="protein sequence ID" value="OGG96505.1"/>
    <property type="molecule type" value="Genomic_DNA"/>
</dbReference>
<protein>
    <recommendedName>
        <fullName evidence="5 11">Ribonuclease H</fullName>
        <shortName evidence="11">RNase H</shortName>
        <ecNumber evidence="5 11">3.1.26.4</ecNumber>
    </recommendedName>
</protein>
<keyword evidence="6 11" id="KW-0540">Nuclease</keyword>
<keyword evidence="11" id="KW-0963">Cytoplasm</keyword>
<evidence type="ECO:0000256" key="6">
    <source>
        <dbReference type="ARBA" id="ARBA00022722"/>
    </source>
</evidence>
<feature type="binding site" evidence="11">
    <location>
        <position position="13"/>
    </location>
    <ligand>
        <name>Mg(2+)</name>
        <dbReference type="ChEBI" id="CHEBI:18420"/>
        <label>1</label>
    </ligand>
</feature>
<keyword evidence="10 11" id="KW-0460">Magnesium</keyword>
<gene>
    <name evidence="11" type="primary">rnhA</name>
    <name evidence="13" type="ORF">A2527_01945</name>
</gene>
<dbReference type="Gene3D" id="3.30.420.10">
    <property type="entry name" value="Ribonuclease H-like superfamily/Ribonuclease H"/>
    <property type="match status" value="1"/>
</dbReference>
<evidence type="ECO:0000256" key="11">
    <source>
        <dbReference type="HAMAP-Rule" id="MF_00042"/>
    </source>
</evidence>
<dbReference type="InterPro" id="IPR002156">
    <property type="entry name" value="RNaseH_domain"/>
</dbReference>
<comment type="function">
    <text evidence="2 11">Endonuclease that specifically degrades the RNA of RNA-DNA hybrids.</text>
</comment>
<reference evidence="13 14" key="1">
    <citation type="journal article" date="2016" name="Nat. Commun.">
        <title>Thousands of microbial genomes shed light on interconnected biogeochemical processes in an aquifer system.</title>
        <authorList>
            <person name="Anantharaman K."/>
            <person name="Brown C.T."/>
            <person name="Hug L.A."/>
            <person name="Sharon I."/>
            <person name="Castelle C.J."/>
            <person name="Probst A.J."/>
            <person name="Thomas B.C."/>
            <person name="Singh A."/>
            <person name="Wilkins M.J."/>
            <person name="Karaoz U."/>
            <person name="Brodie E.L."/>
            <person name="Williams K.H."/>
            <person name="Hubbard S.S."/>
            <person name="Banfield J.F."/>
        </authorList>
    </citation>
    <scope>NUCLEOTIDE SEQUENCE [LARGE SCALE GENOMIC DNA]</scope>
</reference>
<comment type="cofactor">
    <cofactor evidence="11">
        <name>Mg(2+)</name>
        <dbReference type="ChEBI" id="CHEBI:18420"/>
    </cofactor>
    <text evidence="11">Binds 1 Mg(2+) ion per subunit. May bind a second metal ion at a regulatory site, or after substrate binding.</text>
</comment>
<dbReference type="SUPFAM" id="SSF53098">
    <property type="entry name" value="Ribonuclease H-like"/>
    <property type="match status" value="1"/>
</dbReference>
<comment type="subunit">
    <text evidence="4 11">Monomer.</text>
</comment>
<accession>A0A1F6GEF5</accession>
<comment type="similarity">
    <text evidence="3 11">Belongs to the RNase H family.</text>
</comment>
<organism evidence="13 14">
    <name type="scientific">Candidatus Lambdaproteobacteria bacterium RIFOXYD2_FULL_50_16</name>
    <dbReference type="NCBI Taxonomy" id="1817772"/>
    <lineage>
        <taxon>Bacteria</taxon>
        <taxon>Pseudomonadati</taxon>
        <taxon>Pseudomonadota</taxon>
        <taxon>Candidatus Lambdaproteobacteria</taxon>
    </lineage>
</organism>
<dbReference type="PROSITE" id="PS50879">
    <property type="entry name" value="RNASE_H_1"/>
    <property type="match status" value="1"/>
</dbReference>
<evidence type="ECO:0000313" key="14">
    <source>
        <dbReference type="Proteomes" id="UP000178449"/>
    </source>
</evidence>
<dbReference type="Proteomes" id="UP000178449">
    <property type="component" value="Unassembled WGS sequence"/>
</dbReference>
<dbReference type="GO" id="GO:0003676">
    <property type="term" value="F:nucleic acid binding"/>
    <property type="evidence" value="ECO:0007669"/>
    <property type="project" value="InterPro"/>
</dbReference>
<dbReference type="NCBIfam" id="NF001236">
    <property type="entry name" value="PRK00203.1"/>
    <property type="match status" value="1"/>
</dbReference>
<dbReference type="InterPro" id="IPR050092">
    <property type="entry name" value="RNase_H"/>
</dbReference>
<keyword evidence="7 11" id="KW-0479">Metal-binding</keyword>
<dbReference type="GO" id="GO:0005737">
    <property type="term" value="C:cytoplasm"/>
    <property type="evidence" value="ECO:0007669"/>
    <property type="project" value="UniProtKB-SubCell"/>
</dbReference>
<dbReference type="PANTHER" id="PTHR10642">
    <property type="entry name" value="RIBONUCLEASE H1"/>
    <property type="match status" value="1"/>
</dbReference>
<dbReference type="GO" id="GO:0000287">
    <property type="term" value="F:magnesium ion binding"/>
    <property type="evidence" value="ECO:0007669"/>
    <property type="project" value="UniProtKB-UniRule"/>
</dbReference>
<name>A0A1F6GEF5_9PROT</name>
<evidence type="ECO:0000313" key="13">
    <source>
        <dbReference type="EMBL" id="OGG96505.1"/>
    </source>
</evidence>
<comment type="catalytic activity">
    <reaction evidence="1 11">
        <text>Endonucleolytic cleavage to 5'-phosphomonoester.</text>
        <dbReference type="EC" id="3.1.26.4"/>
    </reaction>
</comment>
<evidence type="ECO:0000256" key="10">
    <source>
        <dbReference type="ARBA" id="ARBA00022842"/>
    </source>
</evidence>
<keyword evidence="9 11" id="KW-0378">Hydrolase</keyword>
<comment type="caution">
    <text evidence="13">The sequence shown here is derived from an EMBL/GenBank/DDBJ whole genome shotgun (WGS) entry which is preliminary data.</text>
</comment>
<dbReference type="AlphaFoldDB" id="A0A1F6GEF5"/>
<evidence type="ECO:0000256" key="7">
    <source>
        <dbReference type="ARBA" id="ARBA00022723"/>
    </source>
</evidence>
<evidence type="ECO:0000256" key="9">
    <source>
        <dbReference type="ARBA" id="ARBA00022801"/>
    </source>
</evidence>
<evidence type="ECO:0000259" key="12">
    <source>
        <dbReference type="PROSITE" id="PS50879"/>
    </source>
</evidence>
<dbReference type="HAMAP" id="MF_00042">
    <property type="entry name" value="RNase_H"/>
    <property type="match status" value="1"/>
</dbReference>
<dbReference type="EC" id="3.1.26.4" evidence="5 11"/>
<evidence type="ECO:0000256" key="8">
    <source>
        <dbReference type="ARBA" id="ARBA00022759"/>
    </source>
</evidence>
<feature type="domain" description="RNase H type-1" evidence="12">
    <location>
        <begin position="4"/>
        <end position="145"/>
    </location>
</feature>
<evidence type="ECO:0000256" key="1">
    <source>
        <dbReference type="ARBA" id="ARBA00000077"/>
    </source>
</evidence>
<evidence type="ECO:0000256" key="4">
    <source>
        <dbReference type="ARBA" id="ARBA00011245"/>
    </source>
</evidence>
<proteinExistence type="inferred from homology"/>
<keyword evidence="8 11" id="KW-0255">Endonuclease</keyword>
<dbReference type="GO" id="GO:0043137">
    <property type="term" value="P:DNA replication, removal of RNA primer"/>
    <property type="evidence" value="ECO:0007669"/>
    <property type="project" value="TreeGrafter"/>
</dbReference>
<dbReference type="InterPro" id="IPR012337">
    <property type="entry name" value="RNaseH-like_sf"/>
</dbReference>
<dbReference type="GO" id="GO:0004523">
    <property type="term" value="F:RNA-DNA hybrid ribonuclease activity"/>
    <property type="evidence" value="ECO:0007669"/>
    <property type="project" value="UniProtKB-UniRule"/>
</dbReference>
<evidence type="ECO:0000256" key="3">
    <source>
        <dbReference type="ARBA" id="ARBA00005300"/>
    </source>
</evidence>
<dbReference type="CDD" id="cd09278">
    <property type="entry name" value="RNase_HI_prokaryote_like"/>
    <property type="match status" value="1"/>
</dbReference>
<dbReference type="PANTHER" id="PTHR10642:SF26">
    <property type="entry name" value="RIBONUCLEASE H1"/>
    <property type="match status" value="1"/>
</dbReference>
<dbReference type="InterPro" id="IPR022892">
    <property type="entry name" value="RNaseHI"/>
</dbReference>
<dbReference type="InterPro" id="IPR036397">
    <property type="entry name" value="RNaseH_sf"/>
</dbReference>
<dbReference type="Pfam" id="PF00075">
    <property type="entry name" value="RNase_H"/>
    <property type="match status" value="1"/>
</dbReference>
<feature type="binding site" evidence="11">
    <location>
        <position position="137"/>
    </location>
    <ligand>
        <name>Mg(2+)</name>
        <dbReference type="ChEBI" id="CHEBI:18420"/>
        <label>2</label>
    </ligand>
</feature>
<feature type="binding site" evidence="11">
    <location>
        <position position="13"/>
    </location>
    <ligand>
        <name>Mg(2+)</name>
        <dbReference type="ChEBI" id="CHEBI:18420"/>
        <label>2</label>
    </ligand>
</feature>
<dbReference type="STRING" id="1817772.A2527_01945"/>
<feature type="binding site" evidence="11">
    <location>
        <position position="51"/>
    </location>
    <ligand>
        <name>Mg(2+)</name>
        <dbReference type="ChEBI" id="CHEBI:18420"/>
        <label>1</label>
    </ligand>
</feature>
<feature type="binding site" evidence="11">
    <location>
        <position position="73"/>
    </location>
    <ligand>
        <name>Mg(2+)</name>
        <dbReference type="ChEBI" id="CHEBI:18420"/>
        <label>1</label>
    </ligand>
</feature>
<evidence type="ECO:0000256" key="5">
    <source>
        <dbReference type="ARBA" id="ARBA00012180"/>
    </source>
</evidence>
<evidence type="ECO:0000256" key="2">
    <source>
        <dbReference type="ARBA" id="ARBA00004065"/>
    </source>
</evidence>